<dbReference type="Gene3D" id="3.40.50.150">
    <property type="entry name" value="Vaccinia Virus protein VP39"/>
    <property type="match status" value="1"/>
</dbReference>
<evidence type="ECO:0000256" key="1">
    <source>
        <dbReference type="ARBA" id="ARBA00022603"/>
    </source>
</evidence>
<dbReference type="AlphaFoldDB" id="A0A1V9FY71"/>
<dbReference type="STRING" id="1703345.A3860_25795"/>
<sequence>MSKATTFDVLAGNYDVAFTDSLIGHAQRRISYKWLRPLLAQKSGMQLLEINCGTGADAIWMAQKEHHVTATDASPAMIEKAKRKIAIAPLPNQPEFQTCSFNELHATFQGRQFDGIISNFAGLNCAAPAVMENVAKQLQQLLRPGGFLAVVLFGKYCLWETMYYLLKAQPRQAFRRWNNGEVMVPLSATVQQPVYYYSIKKFTRLMRPLQLMEKRPVGLCIPPSWMEGYMQQHRRFFNGLVKAEDRIGGAPFATILADHAFLLFKKEVK</sequence>
<dbReference type="PANTHER" id="PTHR43861:SF1">
    <property type="entry name" value="TRANS-ACONITATE 2-METHYLTRANSFERASE"/>
    <property type="match status" value="1"/>
</dbReference>
<dbReference type="GO" id="GO:0008168">
    <property type="term" value="F:methyltransferase activity"/>
    <property type="evidence" value="ECO:0007669"/>
    <property type="project" value="UniProtKB-KW"/>
</dbReference>
<keyword evidence="2" id="KW-0808">Transferase</keyword>
<feature type="domain" description="Methyltransferase" evidence="3">
    <location>
        <begin position="48"/>
        <end position="146"/>
    </location>
</feature>
<protein>
    <recommendedName>
        <fullName evidence="3">Methyltransferase domain-containing protein</fullName>
    </recommendedName>
</protein>
<dbReference type="OrthoDB" id="529208at2"/>
<evidence type="ECO:0000259" key="3">
    <source>
        <dbReference type="Pfam" id="PF13649"/>
    </source>
</evidence>
<dbReference type="InterPro" id="IPR029063">
    <property type="entry name" value="SAM-dependent_MTases_sf"/>
</dbReference>
<dbReference type="Pfam" id="PF13649">
    <property type="entry name" value="Methyltransf_25"/>
    <property type="match status" value="1"/>
</dbReference>
<keyword evidence="5" id="KW-1185">Reference proteome</keyword>
<keyword evidence="1" id="KW-0489">Methyltransferase</keyword>
<name>A0A1V9FY71_9BACT</name>
<proteinExistence type="predicted"/>
<evidence type="ECO:0000313" key="5">
    <source>
        <dbReference type="Proteomes" id="UP000192796"/>
    </source>
</evidence>
<dbReference type="SUPFAM" id="SSF53335">
    <property type="entry name" value="S-adenosyl-L-methionine-dependent methyltransferases"/>
    <property type="match status" value="1"/>
</dbReference>
<organism evidence="4 5">
    <name type="scientific">Niastella vici</name>
    <dbReference type="NCBI Taxonomy" id="1703345"/>
    <lineage>
        <taxon>Bacteria</taxon>
        <taxon>Pseudomonadati</taxon>
        <taxon>Bacteroidota</taxon>
        <taxon>Chitinophagia</taxon>
        <taxon>Chitinophagales</taxon>
        <taxon>Chitinophagaceae</taxon>
        <taxon>Niastella</taxon>
    </lineage>
</organism>
<dbReference type="InterPro" id="IPR041698">
    <property type="entry name" value="Methyltransf_25"/>
</dbReference>
<dbReference type="Proteomes" id="UP000192796">
    <property type="component" value="Unassembled WGS sequence"/>
</dbReference>
<dbReference type="GO" id="GO:0032259">
    <property type="term" value="P:methylation"/>
    <property type="evidence" value="ECO:0007669"/>
    <property type="project" value="UniProtKB-KW"/>
</dbReference>
<evidence type="ECO:0000313" key="4">
    <source>
        <dbReference type="EMBL" id="OQP63305.1"/>
    </source>
</evidence>
<dbReference type="RefSeq" id="WP_158085287.1">
    <property type="nucleotide sequence ID" value="NZ_LVYD01000046.1"/>
</dbReference>
<dbReference type="PANTHER" id="PTHR43861">
    <property type="entry name" value="TRANS-ACONITATE 2-METHYLTRANSFERASE-RELATED"/>
    <property type="match status" value="1"/>
</dbReference>
<accession>A0A1V9FY71</accession>
<comment type="caution">
    <text evidence="4">The sequence shown here is derived from an EMBL/GenBank/DDBJ whole genome shotgun (WGS) entry which is preliminary data.</text>
</comment>
<dbReference type="CDD" id="cd02440">
    <property type="entry name" value="AdoMet_MTases"/>
    <property type="match status" value="1"/>
</dbReference>
<dbReference type="EMBL" id="LVYD01000046">
    <property type="protein sequence ID" value="OQP63305.1"/>
    <property type="molecule type" value="Genomic_DNA"/>
</dbReference>
<gene>
    <name evidence="4" type="ORF">A3860_25795</name>
</gene>
<evidence type="ECO:0000256" key="2">
    <source>
        <dbReference type="ARBA" id="ARBA00022679"/>
    </source>
</evidence>
<reference evidence="4 5" key="1">
    <citation type="submission" date="2016-03" db="EMBL/GenBank/DDBJ databases">
        <title>Niastella vici sp. nov., isolated from farmland soil.</title>
        <authorList>
            <person name="Chen L."/>
            <person name="Wang D."/>
            <person name="Yang S."/>
            <person name="Wang G."/>
        </authorList>
    </citation>
    <scope>NUCLEOTIDE SEQUENCE [LARGE SCALE GENOMIC DNA]</scope>
    <source>
        <strain evidence="4 5">DJ57</strain>
    </source>
</reference>